<sequence>MSSSWSDPALPRKPNYKVRFRHGVFPDLESQATRADIKKYDYFFGVGQRWVGTPANYDFVDESTLVAEEFENPGSADKRKAPKHMARSRTAKKTAQLETKKSPRTRDERARLTSEARSDRSLVPAVPHATHNAWQLPSHVWRHTSPAPGSASSVSSLDESLLETWHPDVPSPNPNIAASQSPLVAWPIADPVEAYLFRFWVDKAADSLEMASSAGVFRTVIPKLALTSPMLMNAIFMISGQCILRLDPYFPTRPYEYHERILHTLIPHLAEKGRIEDEATLVAAMLLRTFKDFHSGTQGQTHLSTFELFHGPGGWVFDMASPVVQAALVLHVRAEVNQALLNQPSLRIDYETFILPGLASPFDEASWSNRILWLSARILQWAQKGMHTMDDWLHLHSLVDEWERRRPASFDAFFYQEENLHAMGDLPQLWFSSACHADANQHLRICHMALAVNNPRMNTQDARGMMIADSAHDEVLRGLREMITIARCNTHCISAQWKAAYTIHKFGTVLQDEQDRCKMIEFLEEVQAMGMPAGASIEHLHEQWNWGWSHYGIGMNQS</sequence>
<feature type="compositionally biased region" description="Basic and acidic residues" evidence="2">
    <location>
        <begin position="98"/>
        <end position="120"/>
    </location>
</feature>
<protein>
    <submittedName>
        <fullName evidence="3">Uncharacterized protein</fullName>
    </submittedName>
</protein>
<evidence type="ECO:0000313" key="4">
    <source>
        <dbReference type="Proteomes" id="UP001578633"/>
    </source>
</evidence>
<accession>A0ABR3UCL6</accession>
<reference evidence="3 4" key="1">
    <citation type="submission" date="2024-09" db="EMBL/GenBank/DDBJ databases">
        <title>T2T genomes of carrot and Alternaria dauci and their utility for understanding host-pathogen interaction during carrot leaf blight disease.</title>
        <authorList>
            <person name="Liu W."/>
            <person name="Xu S."/>
            <person name="Ou C."/>
            <person name="Liu X."/>
            <person name="Zhuang F."/>
            <person name="Deng X.W."/>
        </authorList>
    </citation>
    <scope>NUCLEOTIDE SEQUENCE [LARGE SCALE GENOMIC DNA]</scope>
    <source>
        <strain evidence="3 4">A2016</strain>
    </source>
</reference>
<dbReference type="Proteomes" id="UP001578633">
    <property type="component" value="Chromosome 7"/>
</dbReference>
<dbReference type="RefSeq" id="XP_069304812.1">
    <property type="nucleotide sequence ID" value="XM_069453818.1"/>
</dbReference>
<organism evidence="3 4">
    <name type="scientific">Alternaria dauci</name>
    <dbReference type="NCBI Taxonomy" id="48095"/>
    <lineage>
        <taxon>Eukaryota</taxon>
        <taxon>Fungi</taxon>
        <taxon>Dikarya</taxon>
        <taxon>Ascomycota</taxon>
        <taxon>Pezizomycotina</taxon>
        <taxon>Dothideomycetes</taxon>
        <taxon>Pleosporomycetidae</taxon>
        <taxon>Pleosporales</taxon>
        <taxon>Pleosporineae</taxon>
        <taxon>Pleosporaceae</taxon>
        <taxon>Alternaria</taxon>
        <taxon>Alternaria sect. Porri</taxon>
    </lineage>
</organism>
<dbReference type="PANTHER" id="PTHR37534:SF2">
    <property type="entry name" value="N-ACETYLTRANSFERASE DOMAIN-CONTAINING PROTEIN"/>
    <property type="match status" value="1"/>
</dbReference>
<keyword evidence="1" id="KW-0539">Nucleus</keyword>
<feature type="region of interest" description="Disordered" evidence="2">
    <location>
        <begin position="71"/>
        <end position="124"/>
    </location>
</feature>
<evidence type="ECO:0000313" key="3">
    <source>
        <dbReference type="EMBL" id="KAL1794228.1"/>
    </source>
</evidence>
<comment type="caution">
    <text evidence="3">The sequence shown here is derived from an EMBL/GenBank/DDBJ whole genome shotgun (WGS) entry which is preliminary data.</text>
</comment>
<proteinExistence type="predicted"/>
<evidence type="ECO:0000256" key="1">
    <source>
        <dbReference type="ARBA" id="ARBA00023242"/>
    </source>
</evidence>
<gene>
    <name evidence="3" type="ORF">ACET3X_007649</name>
</gene>
<keyword evidence="4" id="KW-1185">Reference proteome</keyword>
<dbReference type="PANTHER" id="PTHR37534">
    <property type="entry name" value="TRANSCRIPTIONAL ACTIVATOR PROTEIN UGA3"/>
    <property type="match status" value="1"/>
</dbReference>
<feature type="compositionally biased region" description="Basic residues" evidence="2">
    <location>
        <begin position="80"/>
        <end position="92"/>
    </location>
</feature>
<dbReference type="GeneID" id="96087971"/>
<evidence type="ECO:0000256" key="2">
    <source>
        <dbReference type="SAM" id="MobiDB-lite"/>
    </source>
</evidence>
<dbReference type="EMBL" id="JBHGVX010000007">
    <property type="protein sequence ID" value="KAL1794228.1"/>
    <property type="molecule type" value="Genomic_DNA"/>
</dbReference>
<name>A0ABR3UCL6_9PLEO</name>